<evidence type="ECO:0000259" key="2">
    <source>
        <dbReference type="Pfam" id="PF20200"/>
    </source>
</evidence>
<dbReference type="PROSITE" id="PS51257">
    <property type="entry name" value="PROKAR_LIPOPROTEIN"/>
    <property type="match status" value="1"/>
</dbReference>
<keyword evidence="1" id="KW-0732">Signal</keyword>
<name>A0A1G6GAX2_BACOV</name>
<feature type="chain" id="PRO_5010343191" description="DUF6562 domain-containing protein" evidence="1">
    <location>
        <begin position="28"/>
        <end position="453"/>
    </location>
</feature>
<reference evidence="3 4" key="1">
    <citation type="submission" date="2016-10" db="EMBL/GenBank/DDBJ databases">
        <authorList>
            <person name="de Groot N.N."/>
        </authorList>
    </citation>
    <scope>NUCLEOTIDE SEQUENCE [LARGE SCALE GENOMIC DNA]</scope>
    <source>
        <strain evidence="3 4">NLAE-zl-C500</strain>
    </source>
</reference>
<sequence>MIQIIKKAAFGLACITAFLLTSCDKTAHEIPEDAPDNGSTVTVGINTDAIGDTPLKDVHLYFFDSSEMLAKHTYYPTMQSLALDRMLMETGYYTIFAVLNTKESCVPTVNRAADLPKITFGEFCQWVKSIDNGTYPNLVTGLVRYEVKEGVSQIMIDVKKGSEAVGFSTVTLNLTFPSPRLPDFVAAQKNSRAAGDELKLRAVIEVYNKGTDTRVLRKEEFVTATATEGIYTSTLQLTPGNYDVRLWADYTTDSRTDNHYITTDTKSIKILGKDQYRGNTDTRDAFTKAFGLTVRNSDQSETITMYRPLAKYRLVANDVAKYNQLRAECKYPALEDLKISIVYEGFLPCAYNVSTQRPSDSDGGYGYASALSQQSDEAVTVGKDFILVNGEQSFVTVTILFKDASGKTISGINGVRIDYHAGQLTTVTGNFFTAGVGGVRIDTNWSGDYEVNF</sequence>
<protein>
    <recommendedName>
        <fullName evidence="2">DUF6562 domain-containing protein</fullName>
    </recommendedName>
</protein>
<organism evidence="3 4">
    <name type="scientific">Bacteroides ovatus</name>
    <dbReference type="NCBI Taxonomy" id="28116"/>
    <lineage>
        <taxon>Bacteria</taxon>
        <taxon>Pseudomonadati</taxon>
        <taxon>Bacteroidota</taxon>
        <taxon>Bacteroidia</taxon>
        <taxon>Bacteroidales</taxon>
        <taxon>Bacteroidaceae</taxon>
        <taxon>Bacteroides</taxon>
    </lineage>
</organism>
<evidence type="ECO:0000256" key="1">
    <source>
        <dbReference type="SAM" id="SignalP"/>
    </source>
</evidence>
<dbReference type="AlphaFoldDB" id="A0A1G6GAX2"/>
<dbReference type="Proteomes" id="UP000183670">
    <property type="component" value="Unassembled WGS sequence"/>
</dbReference>
<dbReference type="EMBL" id="FMYE01000062">
    <property type="protein sequence ID" value="SDB79124.1"/>
    <property type="molecule type" value="Genomic_DNA"/>
</dbReference>
<dbReference type="InterPro" id="IPR046692">
    <property type="entry name" value="DUF6562"/>
</dbReference>
<feature type="signal peptide" evidence="1">
    <location>
        <begin position="1"/>
        <end position="27"/>
    </location>
</feature>
<dbReference type="Pfam" id="PF20200">
    <property type="entry name" value="DUF6562"/>
    <property type="match status" value="1"/>
</dbReference>
<accession>A0A1G6GAX2</accession>
<evidence type="ECO:0000313" key="4">
    <source>
        <dbReference type="Proteomes" id="UP000183670"/>
    </source>
</evidence>
<gene>
    <name evidence="3" type="ORF">SAMN05192581_10624</name>
</gene>
<feature type="domain" description="DUF6562" evidence="2">
    <location>
        <begin position="170"/>
        <end position="452"/>
    </location>
</feature>
<dbReference type="RefSeq" id="WP_074559815.1">
    <property type="nucleotide sequence ID" value="NZ_FMYE01000062.1"/>
</dbReference>
<evidence type="ECO:0000313" key="3">
    <source>
        <dbReference type="EMBL" id="SDB79124.1"/>
    </source>
</evidence>
<proteinExistence type="predicted"/>